<feature type="transmembrane region" description="Helical" evidence="1">
    <location>
        <begin position="21"/>
        <end position="47"/>
    </location>
</feature>
<gene>
    <name evidence="2" type="ORF">FSP39_024094</name>
</gene>
<keyword evidence="3" id="KW-1185">Reference proteome</keyword>
<evidence type="ECO:0000313" key="2">
    <source>
        <dbReference type="EMBL" id="KAK3091971.1"/>
    </source>
</evidence>
<evidence type="ECO:0000313" key="3">
    <source>
        <dbReference type="Proteomes" id="UP001186944"/>
    </source>
</evidence>
<accession>A0AA88Y188</accession>
<name>A0AA88Y188_PINIB</name>
<protein>
    <submittedName>
        <fullName evidence="2">Uncharacterized protein</fullName>
    </submittedName>
</protein>
<feature type="transmembrane region" description="Helical" evidence="1">
    <location>
        <begin position="67"/>
        <end position="89"/>
    </location>
</feature>
<organism evidence="2 3">
    <name type="scientific">Pinctada imbricata</name>
    <name type="common">Atlantic pearl-oyster</name>
    <name type="synonym">Pinctada martensii</name>
    <dbReference type="NCBI Taxonomy" id="66713"/>
    <lineage>
        <taxon>Eukaryota</taxon>
        <taxon>Metazoa</taxon>
        <taxon>Spiralia</taxon>
        <taxon>Lophotrochozoa</taxon>
        <taxon>Mollusca</taxon>
        <taxon>Bivalvia</taxon>
        <taxon>Autobranchia</taxon>
        <taxon>Pteriomorphia</taxon>
        <taxon>Pterioida</taxon>
        <taxon>Pterioidea</taxon>
        <taxon>Pteriidae</taxon>
        <taxon>Pinctada</taxon>
    </lineage>
</organism>
<evidence type="ECO:0000256" key="1">
    <source>
        <dbReference type="SAM" id="Phobius"/>
    </source>
</evidence>
<reference evidence="2" key="1">
    <citation type="submission" date="2019-08" db="EMBL/GenBank/DDBJ databases">
        <title>The improved chromosome-level genome for the pearl oyster Pinctada fucata martensii using PacBio sequencing and Hi-C.</title>
        <authorList>
            <person name="Zheng Z."/>
        </authorList>
    </citation>
    <scope>NUCLEOTIDE SEQUENCE</scope>
    <source>
        <strain evidence="2">ZZ-2019</strain>
        <tissue evidence="2">Adductor muscle</tissue>
    </source>
</reference>
<dbReference type="Proteomes" id="UP001186944">
    <property type="component" value="Unassembled WGS sequence"/>
</dbReference>
<comment type="caution">
    <text evidence="2">The sequence shown here is derived from an EMBL/GenBank/DDBJ whole genome shotgun (WGS) entry which is preliminary data.</text>
</comment>
<proteinExistence type="predicted"/>
<dbReference type="AlphaFoldDB" id="A0AA88Y188"/>
<keyword evidence="1" id="KW-0812">Transmembrane</keyword>
<dbReference type="EMBL" id="VSWD01000010">
    <property type="protein sequence ID" value="KAK3091971.1"/>
    <property type="molecule type" value="Genomic_DNA"/>
</dbReference>
<keyword evidence="1" id="KW-0472">Membrane</keyword>
<keyword evidence="1" id="KW-1133">Transmembrane helix</keyword>
<sequence>MYVSLQMPRMQSSSTQCCLCVVGVFIFLAGIIMVATGVCLILNYGYFDESLLPPELQSDDGKRTVGIILTVSGFVCIFVSVLVSSIICAQGNQPVFRRIR</sequence>